<gene>
    <name evidence="1" type="ORF">OCBIM_22026498mg</name>
</gene>
<dbReference type="AlphaFoldDB" id="A0A0L8GWZ0"/>
<name>A0A0L8GWZ0_OCTBM</name>
<protein>
    <submittedName>
        <fullName evidence="1">Uncharacterized protein</fullName>
    </submittedName>
</protein>
<reference evidence="1" key="1">
    <citation type="submission" date="2015-07" db="EMBL/GenBank/DDBJ databases">
        <title>MeaNS - Measles Nucleotide Surveillance Program.</title>
        <authorList>
            <person name="Tran T."/>
            <person name="Druce J."/>
        </authorList>
    </citation>
    <scope>NUCLEOTIDE SEQUENCE</scope>
    <source>
        <strain evidence="1">UCB-OBI-ISO-001</strain>
        <tissue evidence="1">Gonad</tissue>
    </source>
</reference>
<organism evidence="1">
    <name type="scientific">Octopus bimaculoides</name>
    <name type="common">California two-spotted octopus</name>
    <dbReference type="NCBI Taxonomy" id="37653"/>
    <lineage>
        <taxon>Eukaryota</taxon>
        <taxon>Metazoa</taxon>
        <taxon>Spiralia</taxon>
        <taxon>Lophotrochozoa</taxon>
        <taxon>Mollusca</taxon>
        <taxon>Cephalopoda</taxon>
        <taxon>Coleoidea</taxon>
        <taxon>Octopodiformes</taxon>
        <taxon>Octopoda</taxon>
        <taxon>Incirrata</taxon>
        <taxon>Octopodidae</taxon>
        <taxon>Octopus</taxon>
    </lineage>
</organism>
<dbReference type="EMBL" id="KQ420059">
    <property type="protein sequence ID" value="KOF81432.1"/>
    <property type="molecule type" value="Genomic_DNA"/>
</dbReference>
<accession>A0A0L8GWZ0</accession>
<evidence type="ECO:0000313" key="1">
    <source>
        <dbReference type="EMBL" id="KOF81432.1"/>
    </source>
</evidence>
<sequence length="61" mass="7233">MELKAYTLKNGEEIKKVENYKTLNIISLNQRVIWKSGLVKHGECLTVWMRYGNEIFCEKLK</sequence>
<proteinExistence type="predicted"/>